<evidence type="ECO:0000256" key="6">
    <source>
        <dbReference type="ARBA" id="ARBA00022763"/>
    </source>
</evidence>
<evidence type="ECO:0000256" key="9">
    <source>
        <dbReference type="ARBA" id="ARBA00023204"/>
    </source>
</evidence>
<organism evidence="15 16">
    <name type="scientific">Nesterenkonia sandarakina</name>
    <dbReference type="NCBI Taxonomy" id="272918"/>
    <lineage>
        <taxon>Bacteria</taxon>
        <taxon>Bacillati</taxon>
        <taxon>Actinomycetota</taxon>
        <taxon>Actinomycetes</taxon>
        <taxon>Micrococcales</taxon>
        <taxon>Micrococcaceae</taxon>
        <taxon>Nesterenkonia</taxon>
    </lineage>
</organism>
<dbReference type="CDD" id="cd03425">
    <property type="entry name" value="NUDIX_MutT_NudA_like"/>
    <property type="match status" value="1"/>
</dbReference>
<dbReference type="GO" id="GO:0035539">
    <property type="term" value="F:8-oxo-7,8-dihydrodeoxyguanosine triphosphate pyrophosphatase activity"/>
    <property type="evidence" value="ECO:0007669"/>
    <property type="project" value="UniProtKB-EC"/>
</dbReference>
<feature type="domain" description="Nudix hydrolase" evidence="14">
    <location>
        <begin position="24"/>
        <end position="163"/>
    </location>
</feature>
<keyword evidence="9" id="KW-0234">DNA repair</keyword>
<dbReference type="Gene3D" id="3.90.79.10">
    <property type="entry name" value="Nucleoside Triphosphate Pyrophosphohydrolase"/>
    <property type="match status" value="1"/>
</dbReference>
<keyword evidence="4" id="KW-0235">DNA replication</keyword>
<dbReference type="InterPro" id="IPR015797">
    <property type="entry name" value="NUDIX_hydrolase-like_dom_sf"/>
</dbReference>
<keyword evidence="5" id="KW-0479">Metal-binding</keyword>
<proteinExistence type="inferred from homology"/>
<dbReference type="Proteomes" id="UP000560069">
    <property type="component" value="Unassembled WGS sequence"/>
</dbReference>
<keyword evidence="16" id="KW-1185">Reference proteome</keyword>
<evidence type="ECO:0000256" key="4">
    <source>
        <dbReference type="ARBA" id="ARBA00022705"/>
    </source>
</evidence>
<dbReference type="GO" id="GO:0044716">
    <property type="term" value="F:8-oxo-GDP phosphatase activity"/>
    <property type="evidence" value="ECO:0007669"/>
    <property type="project" value="TreeGrafter"/>
</dbReference>
<evidence type="ECO:0000313" key="16">
    <source>
        <dbReference type="Proteomes" id="UP000560069"/>
    </source>
</evidence>
<evidence type="ECO:0000256" key="13">
    <source>
        <dbReference type="SAM" id="MobiDB-lite"/>
    </source>
</evidence>
<dbReference type="Pfam" id="PF00293">
    <property type="entry name" value="NUDIX"/>
    <property type="match status" value="1"/>
</dbReference>
<comment type="catalytic activity">
    <reaction evidence="10">
        <text>8-oxo-dGTP + H2O = 8-oxo-dGMP + diphosphate + H(+)</text>
        <dbReference type="Rhea" id="RHEA:31575"/>
        <dbReference type="ChEBI" id="CHEBI:15377"/>
        <dbReference type="ChEBI" id="CHEBI:15378"/>
        <dbReference type="ChEBI" id="CHEBI:33019"/>
        <dbReference type="ChEBI" id="CHEBI:63224"/>
        <dbReference type="ChEBI" id="CHEBI:77896"/>
        <dbReference type="EC" id="3.6.1.55"/>
    </reaction>
</comment>
<feature type="compositionally biased region" description="Polar residues" evidence="13">
    <location>
        <begin position="1"/>
        <end position="15"/>
    </location>
</feature>
<dbReference type="PROSITE" id="PS51462">
    <property type="entry name" value="NUDIX"/>
    <property type="match status" value="1"/>
</dbReference>
<dbReference type="EC" id="3.6.1.55" evidence="11"/>
<dbReference type="RefSeq" id="WP_179442732.1">
    <property type="nucleotide sequence ID" value="NZ_BAAALK010000007.1"/>
</dbReference>
<dbReference type="GO" id="GO:0006281">
    <property type="term" value="P:DNA repair"/>
    <property type="evidence" value="ECO:0007669"/>
    <property type="project" value="UniProtKB-KW"/>
</dbReference>
<dbReference type="PANTHER" id="PTHR47707">
    <property type="entry name" value="8-OXO-DGTP DIPHOSPHATASE"/>
    <property type="match status" value="1"/>
</dbReference>
<dbReference type="PROSITE" id="PS00893">
    <property type="entry name" value="NUDIX_BOX"/>
    <property type="match status" value="1"/>
</dbReference>
<keyword evidence="8" id="KW-0460">Magnesium</keyword>
<dbReference type="AlphaFoldDB" id="A0A7Z0EAJ3"/>
<evidence type="ECO:0000313" key="15">
    <source>
        <dbReference type="EMBL" id="NYJ18045.1"/>
    </source>
</evidence>
<keyword evidence="6" id="KW-0227">DNA damage</keyword>
<dbReference type="InterPro" id="IPR020084">
    <property type="entry name" value="NUDIX_hydrolase_CS"/>
</dbReference>
<dbReference type="GO" id="GO:0006260">
    <property type="term" value="P:DNA replication"/>
    <property type="evidence" value="ECO:0007669"/>
    <property type="project" value="UniProtKB-KW"/>
</dbReference>
<dbReference type="EMBL" id="JACCFQ010000001">
    <property type="protein sequence ID" value="NYJ18045.1"/>
    <property type="molecule type" value="Genomic_DNA"/>
</dbReference>
<comment type="similarity">
    <text evidence="2 12">Belongs to the Nudix hydrolase family.</text>
</comment>
<reference evidence="15 16" key="1">
    <citation type="submission" date="2020-07" db="EMBL/GenBank/DDBJ databases">
        <title>Sequencing the genomes of 1000 actinobacteria strains.</title>
        <authorList>
            <person name="Klenk H.-P."/>
        </authorList>
    </citation>
    <scope>NUCLEOTIDE SEQUENCE [LARGE SCALE GENOMIC DNA]</scope>
    <source>
        <strain evidence="15 16">DSM 15664</strain>
    </source>
</reference>
<sequence>MESQTATEFDQTLSQAPGAARQATKTVVAAALLRRRPGHEVELFIARRTSPASVAGMWEFPGGKLEAGETLHQGLHRELREELGVDVALYAEVTGQGSESYASEAGWWLKETTAMRLFRGEILDGEPFPLQDHDRVDWVPLTPQLLDYPWIPADRPIVEQLLKDAKS</sequence>
<dbReference type="SUPFAM" id="SSF55811">
    <property type="entry name" value="Nudix"/>
    <property type="match status" value="1"/>
</dbReference>
<evidence type="ECO:0000256" key="10">
    <source>
        <dbReference type="ARBA" id="ARBA00035861"/>
    </source>
</evidence>
<evidence type="ECO:0000256" key="3">
    <source>
        <dbReference type="ARBA" id="ARBA00022457"/>
    </source>
</evidence>
<dbReference type="InterPro" id="IPR000086">
    <property type="entry name" value="NUDIX_hydrolase_dom"/>
</dbReference>
<evidence type="ECO:0000256" key="7">
    <source>
        <dbReference type="ARBA" id="ARBA00022801"/>
    </source>
</evidence>
<evidence type="ECO:0000256" key="2">
    <source>
        <dbReference type="ARBA" id="ARBA00005582"/>
    </source>
</evidence>
<dbReference type="GO" id="GO:0044715">
    <property type="term" value="F:8-oxo-dGDP phosphatase activity"/>
    <property type="evidence" value="ECO:0007669"/>
    <property type="project" value="TreeGrafter"/>
</dbReference>
<evidence type="ECO:0000256" key="1">
    <source>
        <dbReference type="ARBA" id="ARBA00001946"/>
    </source>
</evidence>
<keyword evidence="3" id="KW-0515">Mutator protein</keyword>
<dbReference type="InterPro" id="IPR047127">
    <property type="entry name" value="MutT-like"/>
</dbReference>
<comment type="cofactor">
    <cofactor evidence="1">
        <name>Mg(2+)</name>
        <dbReference type="ChEBI" id="CHEBI:18420"/>
    </cofactor>
</comment>
<dbReference type="InterPro" id="IPR020476">
    <property type="entry name" value="Nudix_hydrolase"/>
</dbReference>
<gene>
    <name evidence="15" type="ORF">HNR11_002579</name>
</gene>
<dbReference type="PANTHER" id="PTHR47707:SF1">
    <property type="entry name" value="NUDIX HYDROLASE FAMILY PROTEIN"/>
    <property type="match status" value="1"/>
</dbReference>
<protein>
    <recommendedName>
        <fullName evidence="11">8-oxo-dGTP diphosphatase</fullName>
        <ecNumber evidence="11">3.6.1.55</ecNumber>
    </recommendedName>
</protein>
<dbReference type="GO" id="GO:0008413">
    <property type="term" value="F:8-oxo-7,8-dihydroguanosine triphosphate pyrophosphatase activity"/>
    <property type="evidence" value="ECO:0007669"/>
    <property type="project" value="TreeGrafter"/>
</dbReference>
<comment type="caution">
    <text evidence="15">The sequence shown here is derived from an EMBL/GenBank/DDBJ whole genome shotgun (WGS) entry which is preliminary data.</text>
</comment>
<dbReference type="GO" id="GO:0046872">
    <property type="term" value="F:metal ion binding"/>
    <property type="evidence" value="ECO:0007669"/>
    <property type="project" value="UniProtKB-KW"/>
</dbReference>
<evidence type="ECO:0000256" key="5">
    <source>
        <dbReference type="ARBA" id="ARBA00022723"/>
    </source>
</evidence>
<keyword evidence="7 12" id="KW-0378">Hydrolase</keyword>
<evidence type="ECO:0000256" key="12">
    <source>
        <dbReference type="RuleBase" id="RU003476"/>
    </source>
</evidence>
<evidence type="ECO:0000256" key="11">
    <source>
        <dbReference type="ARBA" id="ARBA00038905"/>
    </source>
</evidence>
<feature type="region of interest" description="Disordered" evidence="13">
    <location>
        <begin position="1"/>
        <end position="20"/>
    </location>
</feature>
<dbReference type="PRINTS" id="PR00502">
    <property type="entry name" value="NUDIXFAMILY"/>
</dbReference>
<accession>A0A7Z0EAJ3</accession>
<evidence type="ECO:0000259" key="14">
    <source>
        <dbReference type="PROSITE" id="PS51462"/>
    </source>
</evidence>
<evidence type="ECO:0000256" key="8">
    <source>
        <dbReference type="ARBA" id="ARBA00022842"/>
    </source>
</evidence>
<name>A0A7Z0EAJ3_9MICC</name>